<evidence type="ECO:0000256" key="1">
    <source>
        <dbReference type="SAM" id="MobiDB-lite"/>
    </source>
</evidence>
<dbReference type="AlphaFoldDB" id="A0A6L4WWW7"/>
<dbReference type="EMBL" id="WFKK01000001">
    <property type="protein sequence ID" value="KAB7891335.1"/>
    <property type="molecule type" value="Genomic_DNA"/>
</dbReference>
<gene>
    <name evidence="2" type="ORF">GBG19_00430</name>
</gene>
<dbReference type="RefSeq" id="WP_152279437.1">
    <property type="nucleotide sequence ID" value="NZ_WFKK01000001.1"/>
</dbReference>
<evidence type="ECO:0000313" key="3">
    <source>
        <dbReference type="Proteomes" id="UP000472839"/>
    </source>
</evidence>
<name>A0A6L4WWW7_9BACT</name>
<dbReference type="Proteomes" id="UP000472839">
    <property type="component" value="Unassembled WGS sequence"/>
</dbReference>
<comment type="caution">
    <text evidence="2">The sequence shown here is derived from an EMBL/GenBank/DDBJ whole genome shotgun (WGS) entry which is preliminary data.</text>
</comment>
<accession>A0A6L4WWW7</accession>
<reference evidence="2 3" key="1">
    <citation type="submission" date="2019-10" db="EMBL/GenBank/DDBJ databases">
        <title>Poseidonibacter ostreae sp. nov., isolated from the gut of the Ostrea denselamellosa.</title>
        <authorList>
            <person name="Choi A."/>
        </authorList>
    </citation>
    <scope>NUCLEOTIDE SEQUENCE [LARGE SCALE GENOMIC DNA]</scope>
    <source>
        <strain evidence="2 3">SJOD-M-33</strain>
    </source>
</reference>
<proteinExistence type="predicted"/>
<organism evidence="2 3">
    <name type="scientific">Poseidonibacter ostreae</name>
    <dbReference type="NCBI Taxonomy" id="2654171"/>
    <lineage>
        <taxon>Bacteria</taxon>
        <taxon>Pseudomonadati</taxon>
        <taxon>Campylobacterota</taxon>
        <taxon>Epsilonproteobacteria</taxon>
        <taxon>Campylobacterales</taxon>
        <taxon>Arcobacteraceae</taxon>
        <taxon>Poseidonibacter</taxon>
    </lineage>
</organism>
<sequence>MKKNRTAQNSTENQNQNLDSPSEVAKRVGLSLETLIADIEHTSRQSLSNAKKRTPNKYEAILMGSVAIKLGITIEDMIYLAKLKEMKND</sequence>
<evidence type="ECO:0000313" key="2">
    <source>
        <dbReference type="EMBL" id="KAB7891335.1"/>
    </source>
</evidence>
<feature type="compositionally biased region" description="Polar residues" evidence="1">
    <location>
        <begin position="1"/>
        <end position="20"/>
    </location>
</feature>
<feature type="region of interest" description="Disordered" evidence="1">
    <location>
        <begin position="1"/>
        <end position="24"/>
    </location>
</feature>
<protein>
    <submittedName>
        <fullName evidence="2">Uncharacterized protein</fullName>
    </submittedName>
</protein>